<dbReference type="Pfam" id="PF00069">
    <property type="entry name" value="Pkinase"/>
    <property type="match status" value="1"/>
</dbReference>
<dbReference type="Gene3D" id="1.10.510.10">
    <property type="entry name" value="Transferase(Phosphotransferase) domain 1"/>
    <property type="match status" value="1"/>
</dbReference>
<dbReference type="InterPro" id="IPR008271">
    <property type="entry name" value="Ser/Thr_kinase_AS"/>
</dbReference>
<dbReference type="PANTHER" id="PTHR44167">
    <property type="entry name" value="OVARIAN-SPECIFIC SERINE/THREONINE-PROTEIN KINASE LOK-RELATED"/>
    <property type="match status" value="1"/>
</dbReference>
<accession>A0A844E046</accession>
<reference evidence="2 3" key="1">
    <citation type="journal article" date="2019" name="Nat. Med.">
        <title>A library of human gut bacterial isolates paired with longitudinal multiomics data enables mechanistic microbiome research.</title>
        <authorList>
            <person name="Poyet M."/>
            <person name="Groussin M."/>
            <person name="Gibbons S.M."/>
            <person name="Avila-Pacheco J."/>
            <person name="Jiang X."/>
            <person name="Kearney S.M."/>
            <person name="Perrotta A.R."/>
            <person name="Berdy B."/>
            <person name="Zhao S."/>
            <person name="Lieberman T.D."/>
            <person name="Swanson P.K."/>
            <person name="Smith M."/>
            <person name="Roesemann S."/>
            <person name="Alexander J.E."/>
            <person name="Rich S.A."/>
            <person name="Livny J."/>
            <person name="Vlamakis H."/>
            <person name="Clish C."/>
            <person name="Bullock K."/>
            <person name="Deik A."/>
            <person name="Scott J."/>
            <person name="Pierce K.A."/>
            <person name="Xavier R.J."/>
            <person name="Alm E.J."/>
        </authorList>
    </citation>
    <scope>NUCLEOTIDE SEQUENCE [LARGE SCALE GENOMIC DNA]</scope>
    <source>
        <strain evidence="2 3">BIOML-A3</strain>
    </source>
</reference>
<dbReference type="InterPro" id="IPR011009">
    <property type="entry name" value="Kinase-like_dom_sf"/>
</dbReference>
<dbReference type="AlphaFoldDB" id="A0A844E046"/>
<evidence type="ECO:0000313" key="2">
    <source>
        <dbReference type="EMBL" id="MSD15919.1"/>
    </source>
</evidence>
<protein>
    <submittedName>
        <fullName evidence="2">Protein kinase</fullName>
    </submittedName>
</protein>
<dbReference type="PROSITE" id="PS50011">
    <property type="entry name" value="PROTEIN_KINASE_DOM"/>
    <property type="match status" value="1"/>
</dbReference>
<organism evidence="2 3">
    <name type="scientific">Eubacterium ramulus</name>
    <dbReference type="NCBI Taxonomy" id="39490"/>
    <lineage>
        <taxon>Bacteria</taxon>
        <taxon>Bacillati</taxon>
        <taxon>Bacillota</taxon>
        <taxon>Clostridia</taxon>
        <taxon>Eubacteriales</taxon>
        <taxon>Eubacteriaceae</taxon>
        <taxon>Eubacterium</taxon>
    </lineage>
</organism>
<dbReference type="GO" id="GO:0004674">
    <property type="term" value="F:protein serine/threonine kinase activity"/>
    <property type="evidence" value="ECO:0007669"/>
    <property type="project" value="TreeGrafter"/>
</dbReference>
<comment type="caution">
    <text evidence="2">The sequence shown here is derived from an EMBL/GenBank/DDBJ whole genome shotgun (WGS) entry which is preliminary data.</text>
</comment>
<dbReference type="RefSeq" id="WP_154314563.1">
    <property type="nucleotide sequence ID" value="NZ_WKRA01000009.1"/>
</dbReference>
<feature type="domain" description="Protein kinase" evidence="1">
    <location>
        <begin position="8"/>
        <end position="272"/>
    </location>
</feature>
<dbReference type="SMART" id="SM00220">
    <property type="entry name" value="S_TKc"/>
    <property type="match status" value="1"/>
</dbReference>
<dbReference type="Proteomes" id="UP000431304">
    <property type="component" value="Unassembled WGS sequence"/>
</dbReference>
<dbReference type="GO" id="GO:0005524">
    <property type="term" value="F:ATP binding"/>
    <property type="evidence" value="ECO:0007669"/>
    <property type="project" value="InterPro"/>
</dbReference>
<dbReference type="InterPro" id="IPR000719">
    <property type="entry name" value="Prot_kinase_dom"/>
</dbReference>
<keyword evidence="2" id="KW-0808">Transferase</keyword>
<dbReference type="Gene3D" id="3.30.200.20">
    <property type="entry name" value="Phosphorylase Kinase, domain 1"/>
    <property type="match status" value="1"/>
</dbReference>
<dbReference type="GO" id="GO:0005737">
    <property type="term" value="C:cytoplasm"/>
    <property type="evidence" value="ECO:0007669"/>
    <property type="project" value="TreeGrafter"/>
</dbReference>
<keyword evidence="2" id="KW-0418">Kinase</keyword>
<dbReference type="SUPFAM" id="SSF56112">
    <property type="entry name" value="Protein kinase-like (PK-like)"/>
    <property type="match status" value="1"/>
</dbReference>
<name>A0A844E046_EUBRA</name>
<proteinExistence type="predicted"/>
<dbReference type="EMBL" id="WKRA01000009">
    <property type="protein sequence ID" value="MSD15919.1"/>
    <property type="molecule type" value="Genomic_DNA"/>
</dbReference>
<evidence type="ECO:0000313" key="3">
    <source>
        <dbReference type="Proteomes" id="UP000431304"/>
    </source>
</evidence>
<dbReference type="PROSITE" id="PS00108">
    <property type="entry name" value="PROTEIN_KINASE_ST"/>
    <property type="match status" value="1"/>
</dbReference>
<gene>
    <name evidence="2" type="ORF">GKE72_07495</name>
</gene>
<dbReference type="PANTHER" id="PTHR44167:SF18">
    <property type="entry name" value="PROTEIN KINASE DOMAIN-CONTAINING PROTEIN"/>
    <property type="match status" value="1"/>
</dbReference>
<evidence type="ECO:0000259" key="1">
    <source>
        <dbReference type="PROSITE" id="PS50011"/>
    </source>
</evidence>
<sequence length="748" mass="87915">MAEYMGEYKIIRKMDGGGNANVFVAENVRGEAVAIKILREESGNGKRREKRNRKKRIRFKIETEMVVGIQDEIEGVIPIFSYGLPDKRTKKYWYAMPIAIPLEDRLKEVKSLEDKVNCVLELARTLEALHKKDIVHRDIKPKNIYFYNGKYCLGDFGLVDYPEKRDLTSFQEAVGPKATMAPEMRYNAKNADGKKADVYSLAKTLWIVLTGVDHGFEGRYEEDDAIIGLRNDKRYKKEHLVELEILLKQATEYDPSLRPSMEIFVKTLEKWLEIVSNFQKSNYSEWKYLQNRLFPKTVPSHTEWRDIDSIIKILNDIGSMPGLNHMFLPTGGGQDIETAKCANEEGCICLVAGGCNYIFKPYRMELENYGKNDYRWSYFRLQLEPIEPISNVIYEDCRESLIEDFPGHYIESNLANYGRYNDGTEFPKGYRQVDRFLKGSFVIFSKQSVYNHISGTYDARHNKMSSIEFQYYIGSMRQSYYMMKDFTKFLSIYQKNPFITKEEKEEEEIQRRIEESCKFDKFIEENWDKWCLKDICDKNNNKNDGKLEFAIMFHINGETFGTRKYVAENGYICEEDVIPYPVSRDGKYIFTDFNGAVKTIGEVKDYIKKLCNESGIVWQEMGIYFTIKLFRIKPPSHVFTEEEIKEVLRAGNDFRNNRLVIDEEGYAHLIDSDLHYEYYRYPVSQESYDARNNYVGQYANLDDVSEIYLAMLDGWLHHLRTGQRYDVEYYEQCEDAEKMLAEIKQYYQ</sequence>